<keyword evidence="2" id="KW-0053">Apoptosis</keyword>
<protein>
    <recommendedName>
        <fullName evidence="5">MATH domain-containing protein</fullName>
    </recommendedName>
</protein>
<dbReference type="Pfam" id="PF21355">
    <property type="entry name" value="TRAF-mep_MATH"/>
    <property type="match status" value="1"/>
</dbReference>
<dbReference type="GO" id="GO:0005164">
    <property type="term" value="F:tumor necrosis factor receptor binding"/>
    <property type="evidence" value="ECO:0007669"/>
    <property type="project" value="TreeGrafter"/>
</dbReference>
<evidence type="ECO:0000313" key="6">
    <source>
        <dbReference type="EMBL" id="KAK2187467.1"/>
    </source>
</evidence>
<dbReference type="AlphaFoldDB" id="A0AAD9P3H7"/>
<dbReference type="FunFam" id="2.60.210.10:FF:000001">
    <property type="entry name" value="TNF receptor-associated factor"/>
    <property type="match status" value="1"/>
</dbReference>
<dbReference type="Gene3D" id="2.60.210.10">
    <property type="entry name" value="Apoptosis, Tumor Necrosis Factor Receptor Associated Protein 2, Chain A"/>
    <property type="match status" value="1"/>
</dbReference>
<keyword evidence="7" id="KW-1185">Reference proteome</keyword>
<evidence type="ECO:0000256" key="2">
    <source>
        <dbReference type="ARBA" id="ARBA00022703"/>
    </source>
</evidence>
<proteinExistence type="predicted"/>
<dbReference type="PROSITE" id="PS50144">
    <property type="entry name" value="MATH"/>
    <property type="match status" value="1"/>
</dbReference>
<evidence type="ECO:0000259" key="5">
    <source>
        <dbReference type="PROSITE" id="PS50144"/>
    </source>
</evidence>
<dbReference type="InterPro" id="IPR049342">
    <property type="entry name" value="TRAF1-6_MATH_dom"/>
</dbReference>
<keyword evidence="1" id="KW-1017">Isopeptide bond</keyword>
<comment type="caution">
    <text evidence="6">The sequence shown here is derived from an EMBL/GenBank/DDBJ whole genome shotgun (WGS) entry which is preliminary data.</text>
</comment>
<dbReference type="SUPFAM" id="SSF49599">
    <property type="entry name" value="TRAF domain-like"/>
    <property type="match status" value="1"/>
</dbReference>
<accession>A0AAD9P3H7</accession>
<evidence type="ECO:0000256" key="4">
    <source>
        <dbReference type="ARBA" id="ARBA00023054"/>
    </source>
</evidence>
<dbReference type="SMART" id="SM00061">
    <property type="entry name" value="MATH"/>
    <property type="match status" value="1"/>
</dbReference>
<dbReference type="InterPro" id="IPR002083">
    <property type="entry name" value="MATH/TRAF_dom"/>
</dbReference>
<evidence type="ECO:0000256" key="1">
    <source>
        <dbReference type="ARBA" id="ARBA00022499"/>
    </source>
</evidence>
<keyword evidence="3" id="KW-0832">Ubl conjugation</keyword>
<dbReference type="GO" id="GO:0006915">
    <property type="term" value="P:apoptotic process"/>
    <property type="evidence" value="ECO:0007669"/>
    <property type="project" value="UniProtKB-KW"/>
</dbReference>
<dbReference type="GO" id="GO:0043122">
    <property type="term" value="P:regulation of canonical NF-kappaB signal transduction"/>
    <property type="evidence" value="ECO:0007669"/>
    <property type="project" value="TreeGrafter"/>
</dbReference>
<dbReference type="InterPro" id="IPR008974">
    <property type="entry name" value="TRAF-like"/>
</dbReference>
<dbReference type="Proteomes" id="UP001209878">
    <property type="component" value="Unassembled WGS sequence"/>
</dbReference>
<keyword evidence="4" id="KW-0175">Coiled coil</keyword>
<dbReference type="SUPFAM" id="SSF57953">
    <property type="entry name" value="Trimerization domain of TRAF"/>
    <property type="match status" value="1"/>
</dbReference>
<evidence type="ECO:0000256" key="3">
    <source>
        <dbReference type="ARBA" id="ARBA00022843"/>
    </source>
</evidence>
<reference evidence="6" key="1">
    <citation type="journal article" date="2023" name="Mol. Biol. Evol.">
        <title>Third-Generation Sequencing Reveals the Adaptive Role of the Epigenome in Three Deep-Sea Polychaetes.</title>
        <authorList>
            <person name="Perez M."/>
            <person name="Aroh O."/>
            <person name="Sun Y."/>
            <person name="Lan Y."/>
            <person name="Juniper S.K."/>
            <person name="Young C.R."/>
            <person name="Angers B."/>
            <person name="Qian P.Y."/>
        </authorList>
    </citation>
    <scope>NUCLEOTIDE SEQUENCE</scope>
    <source>
        <strain evidence="6">R07B-5</strain>
    </source>
</reference>
<name>A0AAD9P3H7_RIDPI</name>
<dbReference type="EMBL" id="JAODUO010000164">
    <property type="protein sequence ID" value="KAK2187467.1"/>
    <property type="molecule type" value="Genomic_DNA"/>
</dbReference>
<dbReference type="PANTHER" id="PTHR10131:SF153">
    <property type="entry name" value="RING-TYPE DOMAIN-CONTAINING PROTEIN"/>
    <property type="match status" value="1"/>
</dbReference>
<feature type="domain" description="MATH" evidence="5">
    <location>
        <begin position="71"/>
        <end position="216"/>
    </location>
</feature>
<sequence>MQERMGNTENQISEVDQRIINLEQDTGSRVGGLSGETLREMEATSQQVGVHDIRLAEMDVRFQCLETANYEGVLLWKVTDYARRKQDAFQSRVMSLYSQPFYTGRFGYKMCGRVYLNGDGMGKGTHLSLFFVLMRGEYDALLEWPFRQKVTLSLLDQSPARRDLSDTFRPDPTSSSFRRPSTEMNIASGCPMFISHIDLQNSRFLKDDTLYMKIVVDTIDLVPR</sequence>
<gene>
    <name evidence="6" type="ORF">NP493_164g01011</name>
</gene>
<dbReference type="GO" id="GO:0009898">
    <property type="term" value="C:cytoplasmic side of plasma membrane"/>
    <property type="evidence" value="ECO:0007669"/>
    <property type="project" value="TreeGrafter"/>
</dbReference>
<evidence type="ECO:0000313" key="7">
    <source>
        <dbReference type="Proteomes" id="UP001209878"/>
    </source>
</evidence>
<organism evidence="6 7">
    <name type="scientific">Ridgeia piscesae</name>
    <name type="common">Tubeworm</name>
    <dbReference type="NCBI Taxonomy" id="27915"/>
    <lineage>
        <taxon>Eukaryota</taxon>
        <taxon>Metazoa</taxon>
        <taxon>Spiralia</taxon>
        <taxon>Lophotrochozoa</taxon>
        <taxon>Annelida</taxon>
        <taxon>Polychaeta</taxon>
        <taxon>Sedentaria</taxon>
        <taxon>Canalipalpata</taxon>
        <taxon>Sabellida</taxon>
        <taxon>Siboglinidae</taxon>
        <taxon>Ridgeia</taxon>
    </lineage>
</organism>
<dbReference type="PANTHER" id="PTHR10131">
    <property type="entry name" value="TNF RECEPTOR ASSOCIATED FACTOR"/>
    <property type="match status" value="1"/>
</dbReference>